<feature type="domain" description="TonB-dependent receptor-like beta-barrel" evidence="13">
    <location>
        <begin position="240"/>
        <end position="629"/>
    </location>
</feature>
<keyword evidence="12" id="KW-0732">Signal</keyword>
<dbReference type="SUPFAM" id="SSF56935">
    <property type="entry name" value="Porins"/>
    <property type="match status" value="1"/>
</dbReference>
<evidence type="ECO:0000259" key="14">
    <source>
        <dbReference type="Pfam" id="PF07715"/>
    </source>
</evidence>
<feature type="chain" id="PRO_5032904167" evidence="12">
    <location>
        <begin position="24"/>
        <end position="656"/>
    </location>
</feature>
<dbReference type="AlphaFoldDB" id="A0A840SQJ0"/>
<keyword evidence="6 10" id="KW-0798">TonB box</keyword>
<dbReference type="GO" id="GO:0044718">
    <property type="term" value="P:siderophore transmembrane transport"/>
    <property type="evidence" value="ECO:0007669"/>
    <property type="project" value="TreeGrafter"/>
</dbReference>
<dbReference type="InterPro" id="IPR000531">
    <property type="entry name" value="Beta-barrel_TonB"/>
</dbReference>
<evidence type="ECO:0000313" key="16">
    <source>
        <dbReference type="Proteomes" id="UP000549457"/>
    </source>
</evidence>
<dbReference type="PANTHER" id="PTHR30069:SF41">
    <property type="entry name" value="HEME_HEMOPEXIN UTILIZATION PROTEIN C"/>
    <property type="match status" value="1"/>
</dbReference>
<accession>A0A840SQJ0</accession>
<comment type="subcellular location">
    <subcellularLocation>
        <location evidence="1 9">Cell outer membrane</location>
        <topology evidence="1 9">Multi-pass membrane protein</topology>
    </subcellularLocation>
</comment>
<dbReference type="CDD" id="cd01347">
    <property type="entry name" value="ligand_gated_channel"/>
    <property type="match status" value="1"/>
</dbReference>
<dbReference type="InterPro" id="IPR012910">
    <property type="entry name" value="Plug_dom"/>
</dbReference>
<keyword evidence="5 9" id="KW-0812">Transmembrane</keyword>
<evidence type="ECO:0000256" key="3">
    <source>
        <dbReference type="ARBA" id="ARBA00022448"/>
    </source>
</evidence>
<reference evidence="15 16" key="1">
    <citation type="submission" date="2020-08" db="EMBL/GenBank/DDBJ databases">
        <title>Genomic Encyclopedia of Type Strains, Phase IV (KMG-IV): sequencing the most valuable type-strain genomes for metagenomic binning, comparative biology and taxonomic classification.</title>
        <authorList>
            <person name="Goeker M."/>
        </authorList>
    </citation>
    <scope>NUCLEOTIDE SEQUENCE [LARGE SCALE GENOMIC DNA]</scope>
    <source>
        <strain evidence="15 16">DSM 101730</strain>
    </source>
</reference>
<dbReference type="InterPro" id="IPR037066">
    <property type="entry name" value="Plug_dom_sf"/>
</dbReference>
<dbReference type="GO" id="GO:0009279">
    <property type="term" value="C:cell outer membrane"/>
    <property type="evidence" value="ECO:0007669"/>
    <property type="project" value="UniProtKB-SubCell"/>
</dbReference>
<evidence type="ECO:0000256" key="2">
    <source>
        <dbReference type="ARBA" id="ARBA00009810"/>
    </source>
</evidence>
<keyword evidence="16" id="KW-1185">Reference proteome</keyword>
<evidence type="ECO:0000256" key="10">
    <source>
        <dbReference type="RuleBase" id="RU003357"/>
    </source>
</evidence>
<feature type="signal peptide" evidence="12">
    <location>
        <begin position="1"/>
        <end position="23"/>
    </location>
</feature>
<dbReference type="InterPro" id="IPR036942">
    <property type="entry name" value="Beta-barrel_TonB_sf"/>
</dbReference>
<dbReference type="Proteomes" id="UP000549457">
    <property type="component" value="Unassembled WGS sequence"/>
</dbReference>
<evidence type="ECO:0000313" key="15">
    <source>
        <dbReference type="EMBL" id="MBB5223020.1"/>
    </source>
</evidence>
<feature type="domain" description="TonB-dependent receptor plug" evidence="14">
    <location>
        <begin position="59"/>
        <end position="155"/>
    </location>
</feature>
<dbReference type="Pfam" id="PF07715">
    <property type="entry name" value="Plug"/>
    <property type="match status" value="1"/>
</dbReference>
<evidence type="ECO:0000256" key="7">
    <source>
        <dbReference type="ARBA" id="ARBA00023136"/>
    </source>
</evidence>
<dbReference type="PANTHER" id="PTHR30069">
    <property type="entry name" value="TONB-DEPENDENT OUTER MEMBRANE RECEPTOR"/>
    <property type="match status" value="1"/>
</dbReference>
<comment type="caution">
    <text evidence="15">The sequence shown here is derived from an EMBL/GenBank/DDBJ whole genome shotgun (WGS) entry which is preliminary data.</text>
</comment>
<dbReference type="PROSITE" id="PS52016">
    <property type="entry name" value="TONB_DEPENDENT_REC_3"/>
    <property type="match status" value="1"/>
</dbReference>
<evidence type="ECO:0000256" key="1">
    <source>
        <dbReference type="ARBA" id="ARBA00004571"/>
    </source>
</evidence>
<dbReference type="Gene3D" id="2.40.170.20">
    <property type="entry name" value="TonB-dependent receptor, beta-barrel domain"/>
    <property type="match status" value="1"/>
</dbReference>
<evidence type="ECO:0000256" key="12">
    <source>
        <dbReference type="SAM" id="SignalP"/>
    </source>
</evidence>
<keyword evidence="15" id="KW-0675">Receptor</keyword>
<evidence type="ECO:0000256" key="6">
    <source>
        <dbReference type="ARBA" id="ARBA00023077"/>
    </source>
</evidence>
<evidence type="ECO:0000256" key="5">
    <source>
        <dbReference type="ARBA" id="ARBA00022692"/>
    </source>
</evidence>
<dbReference type="Gene3D" id="2.170.130.10">
    <property type="entry name" value="TonB-dependent receptor, plug domain"/>
    <property type="match status" value="1"/>
</dbReference>
<dbReference type="RefSeq" id="WP_184151168.1">
    <property type="nucleotide sequence ID" value="NZ_JACHFM010000003.1"/>
</dbReference>
<keyword evidence="8 9" id="KW-0998">Cell outer membrane</keyword>
<dbReference type="Pfam" id="PF00593">
    <property type="entry name" value="TonB_dep_Rec_b-barrel"/>
    <property type="match status" value="1"/>
</dbReference>
<evidence type="ECO:0000259" key="13">
    <source>
        <dbReference type="Pfam" id="PF00593"/>
    </source>
</evidence>
<protein>
    <submittedName>
        <fullName evidence="15">Hemoglobin/transferrin/lactoferrin receptor protein</fullName>
    </submittedName>
</protein>
<dbReference type="GO" id="GO:0015344">
    <property type="term" value="F:siderophore uptake transmembrane transporter activity"/>
    <property type="evidence" value="ECO:0007669"/>
    <property type="project" value="TreeGrafter"/>
</dbReference>
<evidence type="ECO:0000256" key="11">
    <source>
        <dbReference type="SAM" id="MobiDB-lite"/>
    </source>
</evidence>
<name>A0A840SQJ0_9RHOB</name>
<evidence type="ECO:0000256" key="8">
    <source>
        <dbReference type="ARBA" id="ARBA00023237"/>
    </source>
</evidence>
<keyword evidence="7 9" id="KW-0472">Membrane</keyword>
<organism evidence="15 16">
    <name type="scientific">Amaricoccus macauensis</name>
    <dbReference type="NCBI Taxonomy" id="57001"/>
    <lineage>
        <taxon>Bacteria</taxon>
        <taxon>Pseudomonadati</taxon>
        <taxon>Pseudomonadota</taxon>
        <taxon>Alphaproteobacteria</taxon>
        <taxon>Rhodobacterales</taxon>
        <taxon>Paracoccaceae</taxon>
        <taxon>Amaricoccus</taxon>
    </lineage>
</organism>
<proteinExistence type="inferred from homology"/>
<sequence length="656" mass="68324">MACRLPPALSPAVAALWATAAVAQGTPDDGAGTTVLDTVVVSAIRSGEGADARGQVDGETLAGAYQGAGLESVLNSIAGVTTATTAGDPAIAVSVRGLSGEGRTVVTIDSARQNFARSDHGVSGTFYLDTEMLRSVEVVRGTTGTDAAPGAIGGTVALRTIEAADLLGPGAAQGGEARIRAGTLTDEPTLHAAHARRLGEHATGLIAFTRAEGSDYDAGNGQTVQAAESLRSGLAKVGLTFDGGQTLTLGYSALGSDFQTGRASGYPRRTEADVTNATLAYADGPADLTLYRTTTRVAQQRLDDLFAPTGPWRSYDTTTDGLRATSTSDLSLGPTEHTLGFAAEAFRDKVTTDDPGAALTGGSLTPSGERRIASLLIEDSLHLGTDTRLALSLRYLDYRLESPDGDVSDTSFSPAVTLEHRVLGPLVIYGTVARASRPPTLSETLVNGTHPPPASFEIRPNPGLKPERALTTEIGATLSLGDLLTPGHQLDARLAVYRNDVDDFIGLVQQGSLFDAWFQYENIDKVRIDGVELEIAYDAERMFGSLSGQIMDGVNRTTGGPASGVPPSRLVLTGGLRTRDQSLEAGARLSLTSARNDATLSSESWGTLDLFLTRDLGPHASFGLALNNITGETYTPYLTTEPAPGFNALASLSLTF</sequence>
<feature type="region of interest" description="Disordered" evidence="11">
    <location>
        <begin position="442"/>
        <end position="463"/>
    </location>
</feature>
<evidence type="ECO:0000256" key="4">
    <source>
        <dbReference type="ARBA" id="ARBA00022452"/>
    </source>
</evidence>
<dbReference type="InterPro" id="IPR039426">
    <property type="entry name" value="TonB-dep_rcpt-like"/>
</dbReference>
<keyword evidence="3 9" id="KW-0813">Transport</keyword>
<gene>
    <name evidence="15" type="ORF">HNP73_002967</name>
</gene>
<comment type="similarity">
    <text evidence="2 9 10">Belongs to the TonB-dependent receptor family.</text>
</comment>
<keyword evidence="4 9" id="KW-1134">Transmembrane beta strand</keyword>
<dbReference type="EMBL" id="JACHFM010000003">
    <property type="protein sequence ID" value="MBB5223020.1"/>
    <property type="molecule type" value="Genomic_DNA"/>
</dbReference>
<evidence type="ECO:0000256" key="9">
    <source>
        <dbReference type="PROSITE-ProRule" id="PRU01360"/>
    </source>
</evidence>